<dbReference type="OrthoDB" id="256906at2"/>
<dbReference type="Proteomes" id="UP000322214">
    <property type="component" value="Chromosome"/>
</dbReference>
<protein>
    <submittedName>
        <fullName evidence="3">Xylose isomerase-like TIM barrel</fullName>
    </submittedName>
</protein>
<gene>
    <name evidence="3" type="ORF">MFFC18_50610</name>
</gene>
<dbReference type="PANTHER" id="PTHR12110:SF53">
    <property type="entry name" value="BLR5974 PROTEIN"/>
    <property type="match status" value="1"/>
</dbReference>
<dbReference type="GO" id="GO:0016853">
    <property type="term" value="F:isomerase activity"/>
    <property type="evidence" value="ECO:0007669"/>
    <property type="project" value="UniProtKB-KW"/>
</dbReference>
<dbReference type="AlphaFoldDB" id="A0A5B9PFD6"/>
<name>A0A5B9PFD6_9BACT</name>
<proteinExistence type="predicted"/>
<evidence type="ECO:0000313" key="3">
    <source>
        <dbReference type="EMBL" id="QEG25138.1"/>
    </source>
</evidence>
<keyword evidence="1" id="KW-0732">Signal</keyword>
<dbReference type="Gene3D" id="3.20.20.150">
    <property type="entry name" value="Divalent-metal-dependent TIM barrel enzymes"/>
    <property type="match status" value="1"/>
</dbReference>
<dbReference type="KEGG" id="mff:MFFC18_50610"/>
<organism evidence="3 4">
    <name type="scientific">Mariniblastus fucicola</name>
    <dbReference type="NCBI Taxonomy" id="980251"/>
    <lineage>
        <taxon>Bacteria</taxon>
        <taxon>Pseudomonadati</taxon>
        <taxon>Planctomycetota</taxon>
        <taxon>Planctomycetia</taxon>
        <taxon>Pirellulales</taxon>
        <taxon>Pirellulaceae</taxon>
        <taxon>Mariniblastus</taxon>
    </lineage>
</organism>
<dbReference type="PANTHER" id="PTHR12110">
    <property type="entry name" value="HYDROXYPYRUVATE ISOMERASE"/>
    <property type="match status" value="1"/>
</dbReference>
<feature type="signal peptide" evidence="1">
    <location>
        <begin position="1"/>
        <end position="20"/>
    </location>
</feature>
<dbReference type="InterPro" id="IPR050312">
    <property type="entry name" value="IolE/XylAMocC-like"/>
</dbReference>
<accession>A0A5B9PFD6</accession>
<dbReference type="SUPFAM" id="SSF51658">
    <property type="entry name" value="Xylose isomerase-like"/>
    <property type="match status" value="1"/>
</dbReference>
<keyword evidence="3" id="KW-0413">Isomerase</keyword>
<dbReference type="Pfam" id="PF01261">
    <property type="entry name" value="AP_endonuc_2"/>
    <property type="match status" value="1"/>
</dbReference>
<dbReference type="InterPro" id="IPR013022">
    <property type="entry name" value="Xyl_isomerase-like_TIM-brl"/>
</dbReference>
<dbReference type="InterPro" id="IPR036237">
    <property type="entry name" value="Xyl_isomerase-like_sf"/>
</dbReference>
<evidence type="ECO:0000256" key="1">
    <source>
        <dbReference type="SAM" id="SignalP"/>
    </source>
</evidence>
<dbReference type="EMBL" id="CP042912">
    <property type="protein sequence ID" value="QEG25138.1"/>
    <property type="molecule type" value="Genomic_DNA"/>
</dbReference>
<reference evidence="3 4" key="1">
    <citation type="submission" date="2019-08" db="EMBL/GenBank/DDBJ databases">
        <title>Deep-cultivation of Planctomycetes and their phenomic and genomic characterization uncovers novel biology.</title>
        <authorList>
            <person name="Wiegand S."/>
            <person name="Jogler M."/>
            <person name="Boedeker C."/>
            <person name="Pinto D."/>
            <person name="Vollmers J."/>
            <person name="Rivas-Marin E."/>
            <person name="Kohn T."/>
            <person name="Peeters S.H."/>
            <person name="Heuer A."/>
            <person name="Rast P."/>
            <person name="Oberbeckmann S."/>
            <person name="Bunk B."/>
            <person name="Jeske O."/>
            <person name="Meyerdierks A."/>
            <person name="Storesund J.E."/>
            <person name="Kallscheuer N."/>
            <person name="Luecker S."/>
            <person name="Lage O.M."/>
            <person name="Pohl T."/>
            <person name="Merkel B.J."/>
            <person name="Hornburger P."/>
            <person name="Mueller R.-W."/>
            <person name="Bruemmer F."/>
            <person name="Labrenz M."/>
            <person name="Spormann A.M."/>
            <person name="Op den Camp H."/>
            <person name="Overmann J."/>
            <person name="Amann R."/>
            <person name="Jetten M.S.M."/>
            <person name="Mascher T."/>
            <person name="Medema M.H."/>
            <person name="Devos D.P."/>
            <person name="Kaster A.-K."/>
            <person name="Ovreas L."/>
            <person name="Rohde M."/>
            <person name="Galperin M.Y."/>
            <person name="Jogler C."/>
        </authorList>
    </citation>
    <scope>NUCLEOTIDE SEQUENCE [LARGE SCALE GENOMIC DNA]</scope>
    <source>
        <strain evidence="3 4">FC18</strain>
    </source>
</reference>
<dbReference type="STRING" id="980251.GCA_001642875_01439"/>
<feature type="domain" description="Xylose isomerase-like TIM barrel" evidence="2">
    <location>
        <begin position="70"/>
        <end position="316"/>
    </location>
</feature>
<dbReference type="RefSeq" id="WP_075084233.1">
    <property type="nucleotide sequence ID" value="NZ_CP042912.1"/>
</dbReference>
<evidence type="ECO:0000313" key="4">
    <source>
        <dbReference type="Proteomes" id="UP000322214"/>
    </source>
</evidence>
<evidence type="ECO:0000259" key="2">
    <source>
        <dbReference type="Pfam" id="PF01261"/>
    </source>
</evidence>
<keyword evidence="4" id="KW-1185">Reference proteome</keyword>
<sequence length="323" mass="35774" precursor="true">MKRRTFLAAAGAAATSTAIASSSETGVCTAGLKPVQDKATTTLVPNRIAVSTYSFFTFKGGSKLTMPECIDAAARMGFDGVELLLVQMEDTSDGFLQKLKRQAFVNGLDLCGMSTHQGFVRPDKEYRDKNIALTISQIETAYKLGIPTIRVNTGRWGTSKSFEELMNNKGIEPRLPNCTDDEGFKWVIDAFEQCIPTAEKCGVVMGLENHWGLGRTAEGVLRIVNAIDSPWLRVTMDSGNFFERRYEQLEMLAPEAVFMQAKTYFGGGVYYDLDMDYDRIAKICQAANYRGYVSLEFEGKEDPWTAVPKSLAMLRDAFGKVQS</sequence>
<feature type="chain" id="PRO_5023149213" evidence="1">
    <location>
        <begin position="21"/>
        <end position="323"/>
    </location>
</feature>